<evidence type="ECO:0000313" key="4">
    <source>
        <dbReference type="Proteomes" id="UP000663843"/>
    </source>
</evidence>
<feature type="transmembrane region" description="Helical" evidence="2">
    <location>
        <begin position="405"/>
        <end position="424"/>
    </location>
</feature>
<evidence type="ECO:0000256" key="2">
    <source>
        <dbReference type="SAM" id="Phobius"/>
    </source>
</evidence>
<feature type="transmembrane region" description="Helical" evidence="2">
    <location>
        <begin position="125"/>
        <end position="146"/>
    </location>
</feature>
<feature type="region of interest" description="Disordered" evidence="1">
    <location>
        <begin position="340"/>
        <end position="364"/>
    </location>
</feature>
<dbReference type="AlphaFoldDB" id="A0A8H3GMJ6"/>
<evidence type="ECO:0000313" key="3">
    <source>
        <dbReference type="EMBL" id="CAE6457146.1"/>
    </source>
</evidence>
<evidence type="ECO:0000256" key="1">
    <source>
        <dbReference type="SAM" id="MobiDB-lite"/>
    </source>
</evidence>
<feature type="transmembrane region" description="Helical" evidence="2">
    <location>
        <begin position="153"/>
        <end position="171"/>
    </location>
</feature>
<evidence type="ECO:0008006" key="5">
    <source>
        <dbReference type="Google" id="ProtNLM"/>
    </source>
</evidence>
<keyword evidence="2" id="KW-1133">Transmembrane helix</keyword>
<dbReference type="Pfam" id="PF06772">
    <property type="entry name" value="LtrA"/>
    <property type="match status" value="1"/>
</dbReference>
<feature type="transmembrane region" description="Helical" evidence="2">
    <location>
        <begin position="656"/>
        <end position="672"/>
    </location>
</feature>
<feature type="transmembrane region" description="Helical" evidence="2">
    <location>
        <begin position="693"/>
        <end position="716"/>
    </location>
</feature>
<feature type="transmembrane region" description="Helical" evidence="2">
    <location>
        <begin position="259"/>
        <end position="280"/>
    </location>
</feature>
<dbReference type="PANTHER" id="PTHR42101:SF1">
    <property type="entry name" value="LOW TEMPERATURE REQUIREMENT A"/>
    <property type="match status" value="1"/>
</dbReference>
<protein>
    <recommendedName>
        <fullName evidence="5">Transmembrane protein</fullName>
    </recommendedName>
</protein>
<accession>A0A8H3GMJ6</accession>
<feature type="transmembrane region" description="Helical" evidence="2">
    <location>
        <begin position="216"/>
        <end position="238"/>
    </location>
</feature>
<gene>
    <name evidence="3" type="ORF">RDB_LOCUS92633</name>
</gene>
<dbReference type="InterPro" id="IPR010640">
    <property type="entry name" value="Low_temperature_requirement_A"/>
</dbReference>
<keyword evidence="2" id="KW-0472">Membrane</keyword>
<dbReference type="PANTHER" id="PTHR42101">
    <property type="entry name" value="CHROMOSOME 16, WHOLE GENOME SHOTGUN SEQUENCE"/>
    <property type="match status" value="1"/>
</dbReference>
<dbReference type="Proteomes" id="UP000663843">
    <property type="component" value="Unassembled WGS sequence"/>
</dbReference>
<keyword evidence="2" id="KW-0812">Transmembrane</keyword>
<organism evidence="3 4">
    <name type="scientific">Rhizoctonia solani</name>
    <dbReference type="NCBI Taxonomy" id="456999"/>
    <lineage>
        <taxon>Eukaryota</taxon>
        <taxon>Fungi</taxon>
        <taxon>Dikarya</taxon>
        <taxon>Basidiomycota</taxon>
        <taxon>Agaricomycotina</taxon>
        <taxon>Agaricomycetes</taxon>
        <taxon>Cantharellales</taxon>
        <taxon>Ceratobasidiaceae</taxon>
        <taxon>Rhizoctonia</taxon>
    </lineage>
</organism>
<dbReference type="EMBL" id="CAJMWT010002882">
    <property type="protein sequence ID" value="CAE6457146.1"/>
    <property type="molecule type" value="Genomic_DNA"/>
</dbReference>
<feature type="transmembrane region" description="Helical" evidence="2">
    <location>
        <begin position="444"/>
        <end position="462"/>
    </location>
</feature>
<feature type="transmembrane region" description="Helical" evidence="2">
    <location>
        <begin position="625"/>
        <end position="644"/>
    </location>
</feature>
<proteinExistence type="predicted"/>
<reference evidence="3" key="1">
    <citation type="submission" date="2021-01" db="EMBL/GenBank/DDBJ databases">
        <authorList>
            <person name="Kaushik A."/>
        </authorList>
    </citation>
    <scope>NUCLEOTIDE SEQUENCE</scope>
    <source>
        <strain evidence="3">AG2-2IIIB</strain>
    </source>
</reference>
<sequence length="762" mass="86761">MQSHSNSQEHEIGFLECLYKDPDSNSSEQRYKRLHQWRPISSNPFDVHQDDPSGDGEEYQHLLVQSPTSPQPTASNTSVSLAKMGSNQLLNPGPTWVNLFYDLAWTATFSSLTQNGQFDTTWDTLSYTAFFVVVWWLWASQVLYSINFYTDDWFHLLSIFLQMGVFGLLAATTRGFDITTYILHSPGNPEILDSQSLDTITDPERYNEEVTARDSIRVIALSIAMSRIILLIQHLRVLAYAHSTIRNRRGRGYHIPQKLYIIPIGLAISTTLFFIAWGLTMSKFGVTILGAKLKYVFWGSGLIVEVISHVRMSRISWHRVQFGQIVGPIWNLDEKDAADISDDSATTSPESLVTSPPPELPVPQSDVTLGSRLEAITTIILGEGINSIAGTLYSIISAPGLEGPILVNIICSGFIVYFLAFLYFEGPSSSHMEPNDTTRRKIYWLLLHLPFLLCIVLLLQGVKNQFLLTSFLSTARKIATDLKHVDEDLLVIWSQPDIRSNRTLVEKMINYNITWFKEYDTLAQKMSNLSGSLQNNVSAPLSIEQREELYIWHWRLSLKALVNIHALFMGHNTVTRDTQSRIDDYYQNTSAPHHDHNTPIDSYADLHYYQILEKILEHSVQSARYIMVLTGLVFILLGALDLARSKPRDRFQCGTIISRFLMGWTFLFLLLLNVGKYQRLWVSKGNEHEQAGVFLWISSYWVLPTIALAFGVQFLVETNLVWLSALVKERAQTHSGVPLARTAWRSLKRGIMSPFRLFQKRI</sequence>
<name>A0A8H3GMJ6_9AGAM</name>
<comment type="caution">
    <text evidence="3">The sequence shown here is derived from an EMBL/GenBank/DDBJ whole genome shotgun (WGS) entry which is preliminary data.</text>
</comment>